<evidence type="ECO:0000313" key="9">
    <source>
        <dbReference type="Proteomes" id="UP000518752"/>
    </source>
</evidence>
<dbReference type="GO" id="GO:0005199">
    <property type="term" value="F:structural constituent of cell wall"/>
    <property type="evidence" value="ECO:0007669"/>
    <property type="project" value="InterPro"/>
</dbReference>
<dbReference type="InterPro" id="IPR001338">
    <property type="entry name" value="Class_I_Hydrophobin"/>
</dbReference>
<keyword evidence="3 7" id="KW-0134">Cell wall</keyword>
<name>A0A8H5HMZ5_9AGAR</name>
<evidence type="ECO:0000256" key="3">
    <source>
        <dbReference type="ARBA" id="ARBA00022512"/>
    </source>
</evidence>
<evidence type="ECO:0000256" key="1">
    <source>
        <dbReference type="ARBA" id="ARBA00004191"/>
    </source>
</evidence>
<dbReference type="CDD" id="cd23507">
    <property type="entry name" value="hydrophobin_I"/>
    <property type="match status" value="1"/>
</dbReference>
<evidence type="ECO:0000256" key="4">
    <source>
        <dbReference type="ARBA" id="ARBA00022525"/>
    </source>
</evidence>
<dbReference type="AlphaFoldDB" id="A0A8H5HMZ5"/>
<evidence type="ECO:0000256" key="5">
    <source>
        <dbReference type="ARBA" id="ARBA00023157"/>
    </source>
</evidence>
<reference evidence="8 9" key="1">
    <citation type="journal article" date="2020" name="ISME J.">
        <title>Uncovering the hidden diversity of litter-decomposition mechanisms in mushroom-forming fungi.</title>
        <authorList>
            <person name="Floudas D."/>
            <person name="Bentzer J."/>
            <person name="Ahren D."/>
            <person name="Johansson T."/>
            <person name="Persson P."/>
            <person name="Tunlid A."/>
        </authorList>
    </citation>
    <scope>NUCLEOTIDE SEQUENCE [LARGE SCALE GENOMIC DNA]</scope>
    <source>
        <strain evidence="8 9">CBS 406.79</strain>
    </source>
</reference>
<keyword evidence="9" id="KW-1185">Reference proteome</keyword>
<comment type="similarity">
    <text evidence="2 7">Belongs to the fungal hydrophobin family.</text>
</comment>
<sequence>MSSKSLSIKQDLVRDPGTVGRKGRVKLAFISAALATLVVATPTPRDDELASSCTTGSLQCCNSVFLASNPTVVGLLGLLGIEIQDLDLLVGLTCSPITAGSNCNGEPVCCEDNSHGSLIAIDCVPAPP</sequence>
<dbReference type="SMART" id="SM00075">
    <property type="entry name" value="HYDRO"/>
    <property type="match status" value="1"/>
</dbReference>
<comment type="caution">
    <text evidence="8">The sequence shown here is derived from an EMBL/GenBank/DDBJ whole genome shotgun (WGS) entry which is preliminary data.</text>
</comment>
<keyword evidence="4 7" id="KW-0964">Secreted</keyword>
<keyword evidence="7" id="KW-0732">Signal</keyword>
<organism evidence="8 9">
    <name type="scientific">Collybiopsis confluens</name>
    <dbReference type="NCBI Taxonomy" id="2823264"/>
    <lineage>
        <taxon>Eukaryota</taxon>
        <taxon>Fungi</taxon>
        <taxon>Dikarya</taxon>
        <taxon>Basidiomycota</taxon>
        <taxon>Agaricomycotina</taxon>
        <taxon>Agaricomycetes</taxon>
        <taxon>Agaricomycetidae</taxon>
        <taxon>Agaricales</taxon>
        <taxon>Marasmiineae</taxon>
        <taxon>Omphalotaceae</taxon>
        <taxon>Collybiopsis</taxon>
    </lineage>
</organism>
<dbReference type="Proteomes" id="UP000518752">
    <property type="component" value="Unassembled WGS sequence"/>
</dbReference>
<dbReference type="GO" id="GO:0009277">
    <property type="term" value="C:fungal-type cell wall"/>
    <property type="evidence" value="ECO:0007669"/>
    <property type="project" value="InterPro"/>
</dbReference>
<evidence type="ECO:0000256" key="2">
    <source>
        <dbReference type="ARBA" id="ARBA00010446"/>
    </source>
</evidence>
<comment type="subunit">
    <text evidence="6">Self-assembles to form functional amyloid fibrils called rodlets. Self-assembly into fibrillar rodlets occurs spontaneously at hydrophobic:hydrophilic interfaces and the rodlets further associate laterally to form amphipathic monolayers.</text>
</comment>
<dbReference type="EMBL" id="JAACJN010000037">
    <property type="protein sequence ID" value="KAF5386275.1"/>
    <property type="molecule type" value="Genomic_DNA"/>
</dbReference>
<gene>
    <name evidence="8" type="ORF">D9757_008593</name>
</gene>
<dbReference type="Pfam" id="PF01185">
    <property type="entry name" value="Hydrophobin"/>
    <property type="match status" value="1"/>
</dbReference>
<accession>A0A8H5HMZ5</accession>
<proteinExistence type="inferred from homology"/>
<comment type="subcellular location">
    <subcellularLocation>
        <location evidence="1 7">Secreted</location>
        <location evidence="1 7">Cell wall</location>
    </subcellularLocation>
</comment>
<evidence type="ECO:0000256" key="7">
    <source>
        <dbReference type="RuleBase" id="RU365009"/>
    </source>
</evidence>
<protein>
    <recommendedName>
        <fullName evidence="7">Hydrophobin</fullName>
    </recommendedName>
</protein>
<evidence type="ECO:0000313" key="8">
    <source>
        <dbReference type="EMBL" id="KAF5386275.1"/>
    </source>
</evidence>
<keyword evidence="5 7" id="KW-1015">Disulfide bond</keyword>
<dbReference type="OrthoDB" id="4225815at2759"/>
<evidence type="ECO:0000256" key="6">
    <source>
        <dbReference type="ARBA" id="ARBA00093546"/>
    </source>
</evidence>